<evidence type="ECO:0000256" key="5">
    <source>
        <dbReference type="ARBA" id="ARBA00022839"/>
    </source>
</evidence>
<dbReference type="InterPro" id="IPR011108">
    <property type="entry name" value="RMMBL"/>
</dbReference>
<dbReference type="GO" id="GO:0004527">
    <property type="term" value="F:exonuclease activity"/>
    <property type="evidence" value="ECO:0007669"/>
    <property type="project" value="UniProtKB-KW"/>
</dbReference>
<organism evidence="8">
    <name type="scientific">Mesorhizobium sp. WSM2240</name>
    <dbReference type="NCBI Taxonomy" id="3228851"/>
    <lineage>
        <taxon>Bacteria</taxon>
        <taxon>Pseudomonadati</taxon>
        <taxon>Pseudomonadota</taxon>
        <taxon>Alphaproteobacteria</taxon>
        <taxon>Hyphomicrobiales</taxon>
        <taxon>Phyllobacteriaceae</taxon>
        <taxon>Mesorhizobium</taxon>
    </lineage>
</organism>
<dbReference type="InterPro" id="IPR036866">
    <property type="entry name" value="RibonucZ/Hydroxyglut_hydro"/>
</dbReference>
<sequence>MARSDNAELVFVPLGGVGEIGMNFALYGYGPALNREWIVVDVGVTFPGPDLPGVDLVLPDTRFIEAEVNNLRGIVITHAHEDHYGALLELWPRLKAPVWMTPFAAGLLEAKRQGDNGGAPKVPVTIYRAGETFTVGPFSIEAIPVSHSIPEPVSLAITSPLGTVIHTGDWKLDPAPEIGPMTDEARFRAHGEKGVLALVCDSTNAMREGESPSEQAVGQGLRGVIEKAPGRVAVTTFSSNVGRVRSIAEAARDTGRQVLVLGRSLKRMIDVASELGYMEGLPEFISEEDYGFIPRENLVIICTGSQGEARAALAKLARDEMKTVALSPGDIVVFSSRTIPGNEKAILEIKNQLIEQGVRIIEDNEALVHVSGHPRRNELRKMYEWTRPRIAVPVHGEAAHLVAHGALASAAGVPEVAQARNGDMLRLAPGAAEIIDQVPFGRVYKDGKLIGDDEAMGIRDRRKLSFAGHVAVNVVLDERYELAGDPDLVAIGVALADRGGEDLEEIMLDAAIGAVDSIPRQRRKDLDLVQESVRRAVRSAANEAWGKKPLVTVFVTR</sequence>
<dbReference type="EMBL" id="CP159253">
    <property type="protein sequence ID" value="XCG51390.1"/>
    <property type="molecule type" value="Genomic_DNA"/>
</dbReference>
<evidence type="ECO:0000313" key="8">
    <source>
        <dbReference type="EMBL" id="XCG51390.1"/>
    </source>
</evidence>
<evidence type="ECO:0000256" key="3">
    <source>
        <dbReference type="ARBA" id="ARBA00022801"/>
    </source>
</evidence>
<dbReference type="Pfam" id="PF22505">
    <property type="entry name" value="RNase_J_b_CASP"/>
    <property type="match status" value="1"/>
</dbReference>
<dbReference type="PANTHER" id="PTHR43694">
    <property type="entry name" value="RIBONUCLEASE J"/>
    <property type="match status" value="1"/>
</dbReference>
<evidence type="ECO:0000256" key="4">
    <source>
        <dbReference type="ARBA" id="ARBA00022833"/>
    </source>
</evidence>
<name>A0AAU8CX65_9HYPH</name>
<evidence type="ECO:0000259" key="7">
    <source>
        <dbReference type="SMART" id="SM00849"/>
    </source>
</evidence>
<keyword evidence="1" id="KW-0540">Nuclease</keyword>
<reference evidence="8" key="1">
    <citation type="submission" date="2024-06" db="EMBL/GenBank/DDBJ databases">
        <title>Mesorhizobium karijinii sp. nov., a symbiont of the iconic Swainsona formosa from arid Australia.</title>
        <authorList>
            <person name="Hill Y.J."/>
            <person name="Watkin E.L.J."/>
            <person name="O'Hara G.W."/>
            <person name="Terpolilli J."/>
            <person name="Tye M.L."/>
            <person name="Kohlmeier M.G."/>
        </authorList>
    </citation>
    <scope>NUCLEOTIDE SEQUENCE</scope>
    <source>
        <strain evidence="8">WSM2240</strain>
    </source>
</reference>
<gene>
    <name evidence="8" type="ORF">ABVK50_13340</name>
</gene>
<dbReference type="InterPro" id="IPR001279">
    <property type="entry name" value="Metallo-B-lactamas"/>
</dbReference>
<feature type="domain" description="Metallo-beta-lactamase" evidence="7">
    <location>
        <begin position="21"/>
        <end position="221"/>
    </location>
</feature>
<keyword evidence="5" id="KW-0269">Exonuclease</keyword>
<evidence type="ECO:0000256" key="1">
    <source>
        <dbReference type="ARBA" id="ARBA00022722"/>
    </source>
</evidence>
<keyword evidence="2" id="KW-0479">Metal-binding</keyword>
<dbReference type="Gene3D" id="3.10.20.580">
    <property type="match status" value="1"/>
</dbReference>
<dbReference type="RefSeq" id="WP_353641102.1">
    <property type="nucleotide sequence ID" value="NZ_CP159253.1"/>
</dbReference>
<dbReference type="SMART" id="SM00849">
    <property type="entry name" value="Lactamase_B"/>
    <property type="match status" value="1"/>
</dbReference>
<dbReference type="Gene3D" id="3.60.15.10">
    <property type="entry name" value="Ribonuclease Z/Hydroxyacylglutathione hydrolase-like"/>
    <property type="match status" value="1"/>
</dbReference>
<keyword evidence="3 8" id="KW-0378">Hydrolase</keyword>
<dbReference type="InterPro" id="IPR041636">
    <property type="entry name" value="RNase_J_C"/>
</dbReference>
<dbReference type="CDD" id="cd07714">
    <property type="entry name" value="RNaseJ_MBL-fold"/>
    <property type="match status" value="1"/>
</dbReference>
<dbReference type="InterPro" id="IPR042173">
    <property type="entry name" value="RNase_J_2"/>
</dbReference>
<dbReference type="Gene3D" id="3.40.50.10710">
    <property type="entry name" value="Metallo-hydrolase/oxidoreductase"/>
    <property type="match status" value="1"/>
</dbReference>
<evidence type="ECO:0000256" key="2">
    <source>
        <dbReference type="ARBA" id="ARBA00022723"/>
    </source>
</evidence>
<dbReference type="PANTHER" id="PTHR43694:SF1">
    <property type="entry name" value="RIBONUCLEASE J"/>
    <property type="match status" value="1"/>
</dbReference>
<dbReference type="GO" id="GO:0046872">
    <property type="term" value="F:metal ion binding"/>
    <property type="evidence" value="ECO:0007669"/>
    <property type="project" value="UniProtKB-KW"/>
</dbReference>
<dbReference type="EC" id="3.1.-.-" evidence="8"/>
<proteinExistence type="predicted"/>
<dbReference type="SUPFAM" id="SSF56281">
    <property type="entry name" value="Metallo-hydrolase/oxidoreductase"/>
    <property type="match status" value="1"/>
</dbReference>
<dbReference type="Pfam" id="PF17770">
    <property type="entry name" value="RNase_J_C"/>
    <property type="match status" value="1"/>
</dbReference>
<keyword evidence="6" id="KW-0694">RNA-binding</keyword>
<protein>
    <submittedName>
        <fullName evidence="8">Ribonuclease J</fullName>
        <ecNumber evidence="8">3.1.-.-</ecNumber>
    </submittedName>
</protein>
<keyword evidence="4" id="KW-0862">Zinc</keyword>
<evidence type="ECO:0000256" key="6">
    <source>
        <dbReference type="ARBA" id="ARBA00022884"/>
    </source>
</evidence>
<dbReference type="Pfam" id="PF07521">
    <property type="entry name" value="RMMBL"/>
    <property type="match status" value="1"/>
</dbReference>
<dbReference type="AlphaFoldDB" id="A0AAU8CX65"/>
<dbReference type="Pfam" id="PF12706">
    <property type="entry name" value="Lactamase_B_2"/>
    <property type="match status" value="1"/>
</dbReference>
<accession>A0AAU8CX65</accession>
<dbReference type="InterPro" id="IPR055132">
    <property type="entry name" value="RNase_J_b_CASP"/>
</dbReference>
<dbReference type="GO" id="GO:0003723">
    <property type="term" value="F:RNA binding"/>
    <property type="evidence" value="ECO:0007669"/>
    <property type="project" value="UniProtKB-KW"/>
</dbReference>